<reference evidence="1 2" key="1">
    <citation type="submission" date="2013-09" db="EMBL/GenBank/DDBJ databases">
        <title>Corchorus capsularis genome sequencing.</title>
        <authorList>
            <person name="Alam M."/>
            <person name="Haque M.S."/>
            <person name="Islam M.S."/>
            <person name="Emdad E.M."/>
            <person name="Islam M.M."/>
            <person name="Ahmed B."/>
            <person name="Halim A."/>
            <person name="Hossen Q.M.M."/>
            <person name="Hossain M.Z."/>
            <person name="Ahmed R."/>
            <person name="Khan M.M."/>
            <person name="Islam R."/>
            <person name="Rashid M.M."/>
            <person name="Khan S.A."/>
            <person name="Rahman M.S."/>
            <person name="Alam M."/>
        </authorList>
    </citation>
    <scope>NUCLEOTIDE SEQUENCE [LARGE SCALE GENOMIC DNA]</scope>
    <source>
        <strain evidence="2">cv. CVL-1</strain>
        <tissue evidence="1">Whole seedling</tissue>
    </source>
</reference>
<dbReference type="Gramene" id="OMO61399">
    <property type="protein sequence ID" value="OMO61399"/>
    <property type="gene ID" value="CCACVL1_23548"/>
</dbReference>
<accession>A0A1R3GTJ9</accession>
<name>A0A1R3GTJ9_COCAP</name>
<evidence type="ECO:0000313" key="1">
    <source>
        <dbReference type="EMBL" id="OMO61399.1"/>
    </source>
</evidence>
<evidence type="ECO:0000313" key="2">
    <source>
        <dbReference type="Proteomes" id="UP000188268"/>
    </source>
</evidence>
<dbReference type="EMBL" id="AWWV01013471">
    <property type="protein sequence ID" value="OMO61399.1"/>
    <property type="molecule type" value="Genomic_DNA"/>
</dbReference>
<organism evidence="1 2">
    <name type="scientific">Corchorus capsularis</name>
    <name type="common">Jute</name>
    <dbReference type="NCBI Taxonomy" id="210143"/>
    <lineage>
        <taxon>Eukaryota</taxon>
        <taxon>Viridiplantae</taxon>
        <taxon>Streptophyta</taxon>
        <taxon>Embryophyta</taxon>
        <taxon>Tracheophyta</taxon>
        <taxon>Spermatophyta</taxon>
        <taxon>Magnoliopsida</taxon>
        <taxon>eudicotyledons</taxon>
        <taxon>Gunneridae</taxon>
        <taxon>Pentapetalae</taxon>
        <taxon>rosids</taxon>
        <taxon>malvids</taxon>
        <taxon>Malvales</taxon>
        <taxon>Malvaceae</taxon>
        <taxon>Grewioideae</taxon>
        <taxon>Apeibeae</taxon>
        <taxon>Corchorus</taxon>
    </lineage>
</organism>
<gene>
    <name evidence="1" type="ORF">CCACVL1_23548</name>
</gene>
<dbReference type="Proteomes" id="UP000188268">
    <property type="component" value="Unassembled WGS sequence"/>
</dbReference>
<protein>
    <submittedName>
        <fullName evidence="1">Uncharacterized protein</fullName>
    </submittedName>
</protein>
<sequence length="47" mass="4909">MKNGKFVVSIASPAGEVQRAVGRIGVTRVVASVNVHVYVNSKSLPVS</sequence>
<dbReference type="AlphaFoldDB" id="A0A1R3GTJ9"/>
<keyword evidence="2" id="KW-1185">Reference proteome</keyword>
<proteinExistence type="predicted"/>
<comment type="caution">
    <text evidence="1">The sequence shown here is derived from an EMBL/GenBank/DDBJ whole genome shotgun (WGS) entry which is preliminary data.</text>
</comment>